<evidence type="ECO:0000259" key="6">
    <source>
        <dbReference type="PROSITE" id="PS51387"/>
    </source>
</evidence>
<dbReference type="GO" id="GO:0016491">
    <property type="term" value="F:oxidoreductase activity"/>
    <property type="evidence" value="ECO:0007669"/>
    <property type="project" value="UniProtKB-KW"/>
</dbReference>
<dbReference type="InParanoid" id="A0A0C3B6Z8"/>
<dbReference type="Gene3D" id="3.40.462.20">
    <property type="match status" value="1"/>
</dbReference>
<dbReference type="Pfam" id="PF08031">
    <property type="entry name" value="BBE"/>
    <property type="match status" value="1"/>
</dbReference>
<accession>A0A0C3B6Z8</accession>
<dbReference type="InterPro" id="IPR016169">
    <property type="entry name" value="FAD-bd_PCMH_sub2"/>
</dbReference>
<dbReference type="InterPro" id="IPR012951">
    <property type="entry name" value="BBE"/>
</dbReference>
<evidence type="ECO:0000256" key="1">
    <source>
        <dbReference type="ARBA" id="ARBA00001974"/>
    </source>
</evidence>
<keyword evidence="4" id="KW-0274">FAD</keyword>
<evidence type="ECO:0000256" key="5">
    <source>
        <dbReference type="ARBA" id="ARBA00023002"/>
    </source>
</evidence>
<dbReference type="AlphaFoldDB" id="A0A0C3B6Z8"/>
<dbReference type="PROSITE" id="PS51387">
    <property type="entry name" value="FAD_PCMH"/>
    <property type="match status" value="1"/>
</dbReference>
<comment type="cofactor">
    <cofactor evidence="1">
        <name>FAD</name>
        <dbReference type="ChEBI" id="CHEBI:57692"/>
    </cofactor>
</comment>
<dbReference type="InterPro" id="IPR050416">
    <property type="entry name" value="FAD-linked_Oxidoreductase"/>
</dbReference>
<feature type="domain" description="FAD-binding PCMH-type" evidence="6">
    <location>
        <begin position="33"/>
        <end position="224"/>
    </location>
</feature>
<dbReference type="PANTHER" id="PTHR42973:SF39">
    <property type="entry name" value="FAD-BINDING PCMH-TYPE DOMAIN-CONTAINING PROTEIN"/>
    <property type="match status" value="1"/>
</dbReference>
<dbReference type="Pfam" id="PF01565">
    <property type="entry name" value="FAD_binding_4"/>
    <property type="match status" value="1"/>
</dbReference>
<gene>
    <name evidence="7" type="ORF">PILCRDRAFT_8268</name>
</gene>
<dbReference type="OrthoDB" id="415825at2759"/>
<protein>
    <recommendedName>
        <fullName evidence="6">FAD-binding PCMH-type domain-containing protein</fullName>
    </recommendedName>
</protein>
<evidence type="ECO:0000313" key="8">
    <source>
        <dbReference type="Proteomes" id="UP000054166"/>
    </source>
</evidence>
<keyword evidence="3" id="KW-0285">Flavoprotein</keyword>
<name>A0A0C3B6Z8_PILCF</name>
<dbReference type="STRING" id="765440.A0A0C3B6Z8"/>
<organism evidence="7 8">
    <name type="scientific">Piloderma croceum (strain F 1598)</name>
    <dbReference type="NCBI Taxonomy" id="765440"/>
    <lineage>
        <taxon>Eukaryota</taxon>
        <taxon>Fungi</taxon>
        <taxon>Dikarya</taxon>
        <taxon>Basidiomycota</taxon>
        <taxon>Agaricomycotina</taxon>
        <taxon>Agaricomycetes</taxon>
        <taxon>Agaricomycetidae</taxon>
        <taxon>Atheliales</taxon>
        <taxon>Atheliaceae</taxon>
        <taxon>Piloderma</taxon>
    </lineage>
</organism>
<evidence type="ECO:0000256" key="4">
    <source>
        <dbReference type="ARBA" id="ARBA00022827"/>
    </source>
</evidence>
<dbReference type="InterPro" id="IPR016166">
    <property type="entry name" value="FAD-bd_PCMH"/>
</dbReference>
<dbReference type="InterPro" id="IPR036318">
    <property type="entry name" value="FAD-bd_PCMH-like_sf"/>
</dbReference>
<evidence type="ECO:0000256" key="2">
    <source>
        <dbReference type="ARBA" id="ARBA00005466"/>
    </source>
</evidence>
<dbReference type="HOGENOM" id="CLU_018354_10_0_1"/>
<comment type="similarity">
    <text evidence="2">Belongs to the oxygen-dependent FAD-linked oxidoreductase family.</text>
</comment>
<evidence type="ECO:0000313" key="7">
    <source>
        <dbReference type="EMBL" id="KIM82033.1"/>
    </source>
</evidence>
<dbReference type="SUPFAM" id="SSF56176">
    <property type="entry name" value="FAD-binding/transporter-associated domain-like"/>
    <property type="match status" value="1"/>
</dbReference>
<dbReference type="Gene3D" id="3.30.465.10">
    <property type="match status" value="2"/>
</dbReference>
<dbReference type="PANTHER" id="PTHR42973">
    <property type="entry name" value="BINDING OXIDOREDUCTASE, PUTATIVE (AFU_ORTHOLOGUE AFUA_1G17690)-RELATED"/>
    <property type="match status" value="1"/>
</dbReference>
<sequence length="479" mass="52003">MSDWTPLSKAFKGDIVTPSDSDYATSIARWATNANRNAKIVAFVKDSEDVSLALKFVKANKLPLAIKGGGHSTAGGSSAEGGLVIDLSRHVNKVKVDAENRLAYVGGGALWADFDKATIEHGLAGVAGTVNHTGVGGLTLGGGVGWLRFTFAASLASLARANMFDGSSAHGLVIDNLVRVTIVTADGSIRTASSTENPDLFWAIRGGGCNFGVVTEFIFKLYPQRKTVYAGYIVFPPPMLEQVVSVTKKWWSKGPDKKEGIAHFLTRVMLFYNGPEVDGRAAYKAFFDIGPVADMTKEIPFEALNAVHNPQLPHGLPTYLKGVRATKPSIEVAEKAFQALIQHTEKRPDMNMSCMFEYFPLAKICSVANDATAYARVPYGNVLNIIRWTEDTEENFKYARNAAGEISNIVLEGNTELASANNTAYGNYDHEISVDDTDGELAIDKAKVLFGDNYPRLQALKKKYDPEVLFSKWFAITPA</sequence>
<reference evidence="8" key="2">
    <citation type="submission" date="2015-01" db="EMBL/GenBank/DDBJ databases">
        <title>Evolutionary Origins and Diversification of the Mycorrhizal Mutualists.</title>
        <authorList>
            <consortium name="DOE Joint Genome Institute"/>
            <consortium name="Mycorrhizal Genomics Consortium"/>
            <person name="Kohler A."/>
            <person name="Kuo A."/>
            <person name="Nagy L.G."/>
            <person name="Floudas D."/>
            <person name="Copeland A."/>
            <person name="Barry K.W."/>
            <person name="Cichocki N."/>
            <person name="Veneault-Fourrey C."/>
            <person name="LaButti K."/>
            <person name="Lindquist E.A."/>
            <person name="Lipzen A."/>
            <person name="Lundell T."/>
            <person name="Morin E."/>
            <person name="Murat C."/>
            <person name="Riley R."/>
            <person name="Ohm R."/>
            <person name="Sun H."/>
            <person name="Tunlid A."/>
            <person name="Henrissat B."/>
            <person name="Grigoriev I.V."/>
            <person name="Hibbett D.S."/>
            <person name="Martin F."/>
        </authorList>
    </citation>
    <scope>NUCLEOTIDE SEQUENCE [LARGE SCALE GENOMIC DNA]</scope>
    <source>
        <strain evidence="8">F 1598</strain>
    </source>
</reference>
<dbReference type="EMBL" id="KN832996">
    <property type="protein sequence ID" value="KIM82033.1"/>
    <property type="molecule type" value="Genomic_DNA"/>
</dbReference>
<reference evidence="7 8" key="1">
    <citation type="submission" date="2014-04" db="EMBL/GenBank/DDBJ databases">
        <authorList>
            <consortium name="DOE Joint Genome Institute"/>
            <person name="Kuo A."/>
            <person name="Tarkka M."/>
            <person name="Buscot F."/>
            <person name="Kohler A."/>
            <person name="Nagy L.G."/>
            <person name="Floudas D."/>
            <person name="Copeland A."/>
            <person name="Barry K.W."/>
            <person name="Cichocki N."/>
            <person name="Veneault-Fourrey C."/>
            <person name="LaButti K."/>
            <person name="Lindquist E.A."/>
            <person name="Lipzen A."/>
            <person name="Lundell T."/>
            <person name="Morin E."/>
            <person name="Murat C."/>
            <person name="Sun H."/>
            <person name="Tunlid A."/>
            <person name="Henrissat B."/>
            <person name="Grigoriev I.V."/>
            <person name="Hibbett D.S."/>
            <person name="Martin F."/>
            <person name="Nordberg H.P."/>
            <person name="Cantor M.N."/>
            <person name="Hua S.X."/>
        </authorList>
    </citation>
    <scope>NUCLEOTIDE SEQUENCE [LARGE SCALE GENOMIC DNA]</scope>
    <source>
        <strain evidence="7 8">F 1598</strain>
    </source>
</reference>
<evidence type="ECO:0000256" key="3">
    <source>
        <dbReference type="ARBA" id="ARBA00022630"/>
    </source>
</evidence>
<proteinExistence type="inferred from homology"/>
<dbReference type="Proteomes" id="UP000054166">
    <property type="component" value="Unassembled WGS sequence"/>
</dbReference>
<keyword evidence="5" id="KW-0560">Oxidoreductase</keyword>
<dbReference type="GO" id="GO:0071949">
    <property type="term" value="F:FAD binding"/>
    <property type="evidence" value="ECO:0007669"/>
    <property type="project" value="InterPro"/>
</dbReference>
<dbReference type="InterPro" id="IPR006094">
    <property type="entry name" value="Oxid_FAD_bind_N"/>
</dbReference>
<keyword evidence="8" id="KW-1185">Reference proteome</keyword>